<keyword evidence="2" id="KW-0813">Transport</keyword>
<name>A0A947GB28_9HYPH</name>
<dbReference type="InterPro" id="IPR027417">
    <property type="entry name" value="P-loop_NTPase"/>
</dbReference>
<protein>
    <submittedName>
        <fullName evidence="8">ATP-binding cassette domain-containing protein</fullName>
    </submittedName>
</protein>
<feature type="domain" description="ABC transporter" evidence="7">
    <location>
        <begin position="5"/>
        <end position="246"/>
    </location>
</feature>
<keyword evidence="9" id="KW-1185">Reference proteome</keyword>
<reference evidence="8 9" key="1">
    <citation type="submission" date="2021-06" db="EMBL/GenBank/DDBJ databases">
        <authorList>
            <person name="Grouzdev D.S."/>
            <person name="Koziaeva V."/>
        </authorList>
    </citation>
    <scope>NUCLEOTIDE SEQUENCE [LARGE SCALE GENOMIC DNA]</scope>
    <source>
        <strain evidence="8 9">22</strain>
    </source>
</reference>
<dbReference type="AlphaFoldDB" id="A0A947GB28"/>
<evidence type="ECO:0000256" key="6">
    <source>
        <dbReference type="ARBA" id="ARBA00037066"/>
    </source>
</evidence>
<dbReference type="CDD" id="cd03214">
    <property type="entry name" value="ABC_Iron-Siderophores_B12_Hemin"/>
    <property type="match status" value="1"/>
</dbReference>
<evidence type="ECO:0000256" key="1">
    <source>
        <dbReference type="ARBA" id="ARBA00005417"/>
    </source>
</evidence>
<proteinExistence type="inferred from homology"/>
<dbReference type="InterPro" id="IPR003439">
    <property type="entry name" value="ABC_transporter-like_ATP-bd"/>
</dbReference>
<comment type="similarity">
    <text evidence="1">Belongs to the ABC transporter superfamily.</text>
</comment>
<dbReference type="PROSITE" id="PS50893">
    <property type="entry name" value="ABC_TRANSPORTER_2"/>
    <property type="match status" value="1"/>
</dbReference>
<dbReference type="PROSITE" id="PS00211">
    <property type="entry name" value="ABC_TRANSPORTER_1"/>
    <property type="match status" value="1"/>
</dbReference>
<dbReference type="GO" id="GO:0016887">
    <property type="term" value="F:ATP hydrolysis activity"/>
    <property type="evidence" value="ECO:0007669"/>
    <property type="project" value="InterPro"/>
</dbReference>
<evidence type="ECO:0000256" key="4">
    <source>
        <dbReference type="ARBA" id="ARBA00022840"/>
    </source>
</evidence>
<dbReference type="Proteomes" id="UP000766595">
    <property type="component" value="Unassembled WGS sequence"/>
</dbReference>
<dbReference type="SMART" id="SM00382">
    <property type="entry name" value="AAA"/>
    <property type="match status" value="1"/>
</dbReference>
<evidence type="ECO:0000256" key="2">
    <source>
        <dbReference type="ARBA" id="ARBA00022448"/>
    </source>
</evidence>
<dbReference type="Gene3D" id="3.40.50.300">
    <property type="entry name" value="P-loop containing nucleotide triphosphate hydrolases"/>
    <property type="match status" value="1"/>
</dbReference>
<dbReference type="EMBL" id="JAHHZF010000004">
    <property type="protein sequence ID" value="MBT9289788.1"/>
    <property type="molecule type" value="Genomic_DNA"/>
</dbReference>
<evidence type="ECO:0000313" key="8">
    <source>
        <dbReference type="EMBL" id="MBT9289788.1"/>
    </source>
</evidence>
<dbReference type="PANTHER" id="PTHR42794">
    <property type="entry name" value="HEMIN IMPORT ATP-BINDING PROTEIN HMUV"/>
    <property type="match status" value="1"/>
</dbReference>
<gene>
    <name evidence="8" type="ORF">KL771_09995</name>
</gene>
<evidence type="ECO:0000256" key="3">
    <source>
        <dbReference type="ARBA" id="ARBA00022741"/>
    </source>
</evidence>
<dbReference type="SUPFAM" id="SSF52540">
    <property type="entry name" value="P-loop containing nucleoside triphosphate hydrolases"/>
    <property type="match status" value="1"/>
</dbReference>
<organism evidence="8 9">
    <name type="scientific">Prosthecodimorpha staleyi</name>
    <dbReference type="NCBI Taxonomy" id="2840188"/>
    <lineage>
        <taxon>Bacteria</taxon>
        <taxon>Pseudomonadati</taxon>
        <taxon>Pseudomonadota</taxon>
        <taxon>Alphaproteobacteria</taxon>
        <taxon>Hyphomicrobiales</taxon>
        <taxon>Ancalomicrobiaceae</taxon>
        <taxon>Prosthecodimorpha</taxon>
    </lineage>
</organism>
<dbReference type="RefSeq" id="WP_261968391.1">
    <property type="nucleotide sequence ID" value="NZ_JAHHZF010000004.1"/>
</dbReference>
<evidence type="ECO:0000259" key="7">
    <source>
        <dbReference type="PROSITE" id="PS50893"/>
    </source>
</evidence>
<keyword evidence="5" id="KW-1278">Translocase</keyword>
<dbReference type="PANTHER" id="PTHR42794:SF1">
    <property type="entry name" value="HEMIN IMPORT ATP-BINDING PROTEIN HMUV"/>
    <property type="match status" value="1"/>
</dbReference>
<evidence type="ECO:0000313" key="9">
    <source>
        <dbReference type="Proteomes" id="UP000766595"/>
    </source>
</evidence>
<comment type="function">
    <text evidence="6">Part of the ABC transporter complex HmuTUV involved in hemin import. Responsible for energy coupling to the transport system.</text>
</comment>
<accession>A0A947GB28</accession>
<dbReference type="Pfam" id="PF00005">
    <property type="entry name" value="ABC_tran"/>
    <property type="match status" value="1"/>
</dbReference>
<keyword evidence="3" id="KW-0547">Nucleotide-binding</keyword>
<comment type="caution">
    <text evidence="8">The sequence shown here is derived from an EMBL/GenBank/DDBJ whole genome shotgun (WGS) entry which is preliminary data.</text>
</comment>
<dbReference type="InterPro" id="IPR003593">
    <property type="entry name" value="AAA+_ATPase"/>
</dbReference>
<dbReference type="InterPro" id="IPR017871">
    <property type="entry name" value="ABC_transporter-like_CS"/>
</dbReference>
<keyword evidence="4 8" id="KW-0067">ATP-binding</keyword>
<dbReference type="GO" id="GO:0005524">
    <property type="term" value="F:ATP binding"/>
    <property type="evidence" value="ECO:0007669"/>
    <property type="project" value="UniProtKB-KW"/>
</dbReference>
<evidence type="ECO:0000256" key="5">
    <source>
        <dbReference type="ARBA" id="ARBA00022967"/>
    </source>
</evidence>
<sequence length="277" mass="29274">MTPILDMNGITVTIGGRNLIEDVSLTCMAGTLTGVVGANGAGKSTLMAVAAGTLKPRRGSVAIDGRPLGQWRLAALADKRAVLIQSDALAFPFAVHEVVQLGMDGRGRGLTERRRLAILERALSVADAIHLAARLYPTLSGGERQRVRLARILAQLEAGRTVHDRQLLILDEPLAGLDLKHQVAAMAAARAFADEGHAVLAVVHDLWAAGHYSDCVLALQNGRAAEFGSPETVLAPERVRTLFDLPPGTAVEAYLTAARDAAGRRPPQAGSERNPAD</sequence>